<evidence type="ECO:0000313" key="1">
    <source>
        <dbReference type="EMBL" id="KYG09070.1"/>
    </source>
</evidence>
<sequence>MTPRARADELAALAERGRQLADSTNTSEALRCTGSISCLKKEQARKWALPAIRGVQARHEYYVVLVKMRELPRLFAAIDAKGPPELRAQRALNKARAPKIAEYILGNPNDYTFSFLMGDVDRQPRRSRPARRACGRSVGDTAGVSRARMLSPQGRSAERQPFKVANVTLPTPGLACILPESLINGLASTVVRGHPRHVFLLSHD</sequence>
<dbReference type="InterPro" id="IPR017601">
    <property type="entry name" value="DGQHR-contain_dom"/>
</dbReference>
<evidence type="ECO:0000313" key="2">
    <source>
        <dbReference type="Proteomes" id="UP000075502"/>
    </source>
</evidence>
<dbReference type="Pfam" id="PF14072">
    <property type="entry name" value="DndB"/>
    <property type="match status" value="1"/>
</dbReference>
<protein>
    <submittedName>
        <fullName evidence="1">Uncharacterized protein</fullName>
    </submittedName>
</protein>
<reference evidence="1 2" key="1">
    <citation type="submission" date="2014-02" db="EMBL/GenBank/DDBJ databases">
        <title>The small core and large imbalanced accessory genome model reveals a collaborative survival strategy of Sorangium cellulosum strains in nature.</title>
        <authorList>
            <person name="Han K."/>
            <person name="Peng R."/>
            <person name="Blom J."/>
            <person name="Li Y.-Z."/>
        </authorList>
    </citation>
    <scope>NUCLEOTIDE SEQUENCE [LARGE SCALE GENOMIC DNA]</scope>
    <source>
        <strain evidence="1 2">So0007-03</strain>
    </source>
</reference>
<dbReference type="EMBL" id="JEME01000783">
    <property type="protein sequence ID" value="KYG09070.1"/>
    <property type="molecule type" value="Genomic_DNA"/>
</dbReference>
<gene>
    <name evidence="1" type="ORF">BE21_19955</name>
</gene>
<dbReference type="InterPro" id="IPR017642">
    <property type="entry name" value="DNA_S_mod_DndB"/>
</dbReference>
<organism evidence="1 2">
    <name type="scientific">Sorangium cellulosum</name>
    <name type="common">Polyangium cellulosum</name>
    <dbReference type="NCBI Taxonomy" id="56"/>
    <lineage>
        <taxon>Bacteria</taxon>
        <taxon>Pseudomonadati</taxon>
        <taxon>Myxococcota</taxon>
        <taxon>Polyangia</taxon>
        <taxon>Polyangiales</taxon>
        <taxon>Polyangiaceae</taxon>
        <taxon>Sorangium</taxon>
    </lineage>
</organism>
<dbReference type="Proteomes" id="UP000075502">
    <property type="component" value="Unassembled WGS sequence"/>
</dbReference>
<proteinExistence type="predicted"/>
<name>A0A150TWK3_SORCE</name>
<comment type="caution">
    <text evidence="1">The sequence shown here is derived from an EMBL/GenBank/DDBJ whole genome shotgun (WGS) entry which is preliminary data.</text>
</comment>
<accession>A0A150TWK3</accession>
<dbReference type="AlphaFoldDB" id="A0A150TWK3"/>
<dbReference type="NCBIfam" id="TIGR03187">
    <property type="entry name" value="DGQHR"/>
    <property type="match status" value="1"/>
</dbReference>